<evidence type="ECO:0000313" key="2">
    <source>
        <dbReference type="Proteomes" id="UP000054018"/>
    </source>
</evidence>
<dbReference type="EMBL" id="KN833962">
    <property type="protein sequence ID" value="KIK13974.1"/>
    <property type="molecule type" value="Genomic_DNA"/>
</dbReference>
<gene>
    <name evidence="1" type="ORF">PISMIDRAFT_117813</name>
</gene>
<dbReference type="STRING" id="765257.A0A0C9YJL5"/>
<name>A0A0C9YJL5_9AGAM</name>
<dbReference type="HOGENOM" id="CLU_1120514_0_0_1"/>
<keyword evidence="2" id="KW-1185">Reference proteome</keyword>
<reference evidence="1 2" key="1">
    <citation type="submission" date="2014-04" db="EMBL/GenBank/DDBJ databases">
        <authorList>
            <consortium name="DOE Joint Genome Institute"/>
            <person name="Kuo A."/>
            <person name="Kohler A."/>
            <person name="Costa M.D."/>
            <person name="Nagy L.G."/>
            <person name="Floudas D."/>
            <person name="Copeland A."/>
            <person name="Barry K.W."/>
            <person name="Cichocki N."/>
            <person name="Veneault-Fourrey C."/>
            <person name="LaButti K."/>
            <person name="Lindquist E.A."/>
            <person name="Lipzen A."/>
            <person name="Lundell T."/>
            <person name="Morin E."/>
            <person name="Murat C."/>
            <person name="Sun H."/>
            <person name="Tunlid A."/>
            <person name="Henrissat B."/>
            <person name="Grigoriev I.V."/>
            <person name="Hibbett D.S."/>
            <person name="Martin F."/>
            <person name="Nordberg H.P."/>
            <person name="Cantor M.N."/>
            <person name="Hua S.X."/>
        </authorList>
    </citation>
    <scope>NUCLEOTIDE SEQUENCE [LARGE SCALE GENOMIC DNA]</scope>
    <source>
        <strain evidence="1 2">441</strain>
    </source>
</reference>
<proteinExistence type="predicted"/>
<organism evidence="1 2">
    <name type="scientific">Pisolithus microcarpus 441</name>
    <dbReference type="NCBI Taxonomy" id="765257"/>
    <lineage>
        <taxon>Eukaryota</taxon>
        <taxon>Fungi</taxon>
        <taxon>Dikarya</taxon>
        <taxon>Basidiomycota</taxon>
        <taxon>Agaricomycotina</taxon>
        <taxon>Agaricomycetes</taxon>
        <taxon>Agaricomycetidae</taxon>
        <taxon>Boletales</taxon>
        <taxon>Sclerodermatineae</taxon>
        <taxon>Pisolithaceae</taxon>
        <taxon>Pisolithus</taxon>
    </lineage>
</organism>
<dbReference type="AlphaFoldDB" id="A0A0C9YJL5"/>
<dbReference type="OrthoDB" id="2669721at2759"/>
<protein>
    <submittedName>
        <fullName evidence="1">Uncharacterized protein</fullName>
    </submittedName>
</protein>
<dbReference type="Proteomes" id="UP000054018">
    <property type="component" value="Unassembled WGS sequence"/>
</dbReference>
<sequence>MERTIGNLGQEIRQPSNPYANLSREGVWHCQVNALKAMVPSLCPEQAPFPLTAIDLGDGYVLLHKRDARPVFPRGRAVSVISHYLGRADSFKIRRWARLRLPNGQIARTAWRELLRQPEEIRPARFIKFVVGQTTHVGEVEYFTRLAVQDENPPITPTWLWKDVAVITMFLPPDPNLLKLSYHTVHVKVGTGMKSSSGRPQSACMITEACSRIAPGASRWGWGWWTSGESVGGGLVGARMFGLLSHAC</sequence>
<accession>A0A0C9YJL5</accession>
<reference evidence="2" key="2">
    <citation type="submission" date="2015-01" db="EMBL/GenBank/DDBJ databases">
        <title>Evolutionary Origins and Diversification of the Mycorrhizal Mutualists.</title>
        <authorList>
            <consortium name="DOE Joint Genome Institute"/>
            <consortium name="Mycorrhizal Genomics Consortium"/>
            <person name="Kohler A."/>
            <person name="Kuo A."/>
            <person name="Nagy L.G."/>
            <person name="Floudas D."/>
            <person name="Copeland A."/>
            <person name="Barry K.W."/>
            <person name="Cichocki N."/>
            <person name="Veneault-Fourrey C."/>
            <person name="LaButti K."/>
            <person name="Lindquist E.A."/>
            <person name="Lipzen A."/>
            <person name="Lundell T."/>
            <person name="Morin E."/>
            <person name="Murat C."/>
            <person name="Riley R."/>
            <person name="Ohm R."/>
            <person name="Sun H."/>
            <person name="Tunlid A."/>
            <person name="Henrissat B."/>
            <person name="Grigoriev I.V."/>
            <person name="Hibbett D.S."/>
            <person name="Martin F."/>
        </authorList>
    </citation>
    <scope>NUCLEOTIDE SEQUENCE [LARGE SCALE GENOMIC DNA]</scope>
    <source>
        <strain evidence="2">441</strain>
    </source>
</reference>
<evidence type="ECO:0000313" key="1">
    <source>
        <dbReference type="EMBL" id="KIK13974.1"/>
    </source>
</evidence>